<dbReference type="InterPro" id="IPR004323">
    <property type="entry name" value="Ion_tolerance_CutA"/>
</dbReference>
<dbReference type="RefSeq" id="WP_240456174.1">
    <property type="nucleotide sequence ID" value="NZ_JACIDH010000001.1"/>
</dbReference>
<dbReference type="Proteomes" id="UP000538670">
    <property type="component" value="Unassembled WGS sequence"/>
</dbReference>
<accession>A0A7W6F1V1</accession>
<dbReference type="InterPro" id="IPR011322">
    <property type="entry name" value="N-reg_PII-like_a/b"/>
</dbReference>
<dbReference type="EMBL" id="JACIDH010000001">
    <property type="protein sequence ID" value="MBB3878339.1"/>
    <property type="molecule type" value="Genomic_DNA"/>
</dbReference>
<evidence type="ECO:0000313" key="2">
    <source>
        <dbReference type="EMBL" id="MBB3878339.1"/>
    </source>
</evidence>
<dbReference type="GO" id="GO:0010038">
    <property type="term" value="P:response to metal ion"/>
    <property type="evidence" value="ECO:0007669"/>
    <property type="project" value="InterPro"/>
</dbReference>
<keyword evidence="3" id="KW-1185">Reference proteome</keyword>
<sequence length="109" mass="11940">MSGDDLILVQCAAGSRENAAAIAQALIEQRLAACVQMTPIESWYRWEGAVQHAPELMLTIKTVRSRFEALCRTVTALHEYDVPEIVAVPIVDALPAYADWVRETVGAEG</sequence>
<gene>
    <name evidence="2" type="ORF">GGR48_000742</name>
</gene>
<protein>
    <submittedName>
        <fullName evidence="2">Periplasmic divalent cation tolerance protein</fullName>
    </submittedName>
</protein>
<reference evidence="2 3" key="1">
    <citation type="submission" date="2020-08" db="EMBL/GenBank/DDBJ databases">
        <title>Genomic Encyclopedia of Type Strains, Phase IV (KMG-IV): sequencing the most valuable type-strain genomes for metagenomic binning, comparative biology and taxonomic classification.</title>
        <authorList>
            <person name="Goeker M."/>
        </authorList>
    </citation>
    <scope>NUCLEOTIDE SEQUENCE [LARGE SCALE GENOMIC DNA]</scope>
    <source>
        <strain evidence="2 3">DSM 19512</strain>
    </source>
</reference>
<organism evidence="2 3">
    <name type="scientific">Sphingomonas pseudosanguinis</name>
    <dbReference type="NCBI Taxonomy" id="413712"/>
    <lineage>
        <taxon>Bacteria</taxon>
        <taxon>Pseudomonadati</taxon>
        <taxon>Pseudomonadota</taxon>
        <taxon>Alphaproteobacteria</taxon>
        <taxon>Sphingomonadales</taxon>
        <taxon>Sphingomonadaceae</taxon>
        <taxon>Sphingomonas</taxon>
    </lineage>
</organism>
<dbReference type="PANTHER" id="PTHR23419:SF8">
    <property type="entry name" value="FI09726P"/>
    <property type="match status" value="1"/>
</dbReference>
<dbReference type="Pfam" id="PF03091">
    <property type="entry name" value="CutA1"/>
    <property type="match status" value="1"/>
</dbReference>
<dbReference type="Gene3D" id="3.30.70.120">
    <property type="match status" value="1"/>
</dbReference>
<comment type="similarity">
    <text evidence="1">Belongs to the CutA family.</text>
</comment>
<evidence type="ECO:0000256" key="1">
    <source>
        <dbReference type="ARBA" id="ARBA00010169"/>
    </source>
</evidence>
<name>A0A7W6F1V1_9SPHN</name>
<evidence type="ECO:0000313" key="3">
    <source>
        <dbReference type="Proteomes" id="UP000538670"/>
    </source>
</evidence>
<proteinExistence type="inferred from homology"/>
<dbReference type="SUPFAM" id="SSF54913">
    <property type="entry name" value="GlnB-like"/>
    <property type="match status" value="1"/>
</dbReference>
<dbReference type="AlphaFoldDB" id="A0A7W6F1V1"/>
<dbReference type="GO" id="GO:0005507">
    <property type="term" value="F:copper ion binding"/>
    <property type="evidence" value="ECO:0007669"/>
    <property type="project" value="TreeGrafter"/>
</dbReference>
<dbReference type="PANTHER" id="PTHR23419">
    <property type="entry name" value="DIVALENT CATION TOLERANCE CUTA-RELATED"/>
    <property type="match status" value="1"/>
</dbReference>
<comment type="caution">
    <text evidence="2">The sequence shown here is derived from an EMBL/GenBank/DDBJ whole genome shotgun (WGS) entry which is preliminary data.</text>
</comment>
<dbReference type="InterPro" id="IPR015867">
    <property type="entry name" value="N-reg_PII/ATP_PRibTrfase_C"/>
</dbReference>